<evidence type="ECO:0000313" key="2">
    <source>
        <dbReference type="Proteomes" id="UP000812013"/>
    </source>
</evidence>
<dbReference type="InterPro" id="IPR006311">
    <property type="entry name" value="TAT_signal"/>
</dbReference>
<dbReference type="PROSITE" id="PS51318">
    <property type="entry name" value="TAT"/>
    <property type="match status" value="1"/>
</dbReference>
<organism evidence="1 2">
    <name type="scientific">Streptomyces bambusae</name>
    <dbReference type="NCBI Taxonomy" id="1550616"/>
    <lineage>
        <taxon>Bacteria</taxon>
        <taxon>Bacillati</taxon>
        <taxon>Actinomycetota</taxon>
        <taxon>Actinomycetes</taxon>
        <taxon>Kitasatosporales</taxon>
        <taxon>Streptomycetaceae</taxon>
        <taxon>Streptomyces</taxon>
    </lineage>
</organism>
<gene>
    <name evidence="1" type="ORF">GPJ59_24625</name>
</gene>
<comment type="caution">
    <text evidence="1">The sequence shown here is derived from an EMBL/GenBank/DDBJ whole genome shotgun (WGS) entry which is preliminary data.</text>
</comment>
<keyword evidence="2" id="KW-1185">Reference proteome</keyword>
<accession>A0ABS6ZB43</accession>
<dbReference type="Proteomes" id="UP000812013">
    <property type="component" value="Unassembled WGS sequence"/>
</dbReference>
<sequence>MTFEPTRRQALRVTLGGLAASCLVGHGRPAAAAPSRKKGRPEYQARYRELFNACGKDLDKKALVGQQLLDNYERDARVYHVPDRAAVARMHAALVRQSNARGIGASS</sequence>
<name>A0ABS6ZB43_9ACTN</name>
<reference evidence="1 2" key="1">
    <citation type="submission" date="2019-12" db="EMBL/GenBank/DDBJ databases">
        <title>Genome sequence of Streptomyces bambusae.</title>
        <authorList>
            <person name="Bansal K."/>
            <person name="Choksket S."/>
            <person name="Korpole S."/>
            <person name="Patil P.B."/>
        </authorList>
    </citation>
    <scope>NUCLEOTIDE SEQUENCE [LARGE SCALE GENOMIC DNA]</scope>
    <source>
        <strain evidence="1 2">SK60</strain>
    </source>
</reference>
<dbReference type="RefSeq" id="WP_219669888.1">
    <property type="nucleotide sequence ID" value="NZ_WTFF01000207.1"/>
</dbReference>
<proteinExistence type="predicted"/>
<evidence type="ECO:0000313" key="1">
    <source>
        <dbReference type="EMBL" id="MBW5484979.1"/>
    </source>
</evidence>
<protein>
    <submittedName>
        <fullName evidence="1">Uncharacterized protein</fullName>
    </submittedName>
</protein>
<dbReference type="EMBL" id="WTFF01000207">
    <property type="protein sequence ID" value="MBW5484979.1"/>
    <property type="molecule type" value="Genomic_DNA"/>
</dbReference>